<dbReference type="OrthoDB" id="2662123at2"/>
<accession>A0A3S8RSM7</accession>
<dbReference type="RefSeq" id="WP_125082049.1">
    <property type="nucleotide sequence ID" value="NZ_CP034248.1"/>
</dbReference>
<dbReference type="KEGG" id="plen:EIM92_06850"/>
<evidence type="ECO:0000313" key="3">
    <source>
        <dbReference type="Proteomes" id="UP000273145"/>
    </source>
</evidence>
<organism evidence="2 3">
    <name type="scientific">Paenibacillus lentus</name>
    <dbReference type="NCBI Taxonomy" id="1338368"/>
    <lineage>
        <taxon>Bacteria</taxon>
        <taxon>Bacillati</taxon>
        <taxon>Bacillota</taxon>
        <taxon>Bacilli</taxon>
        <taxon>Bacillales</taxon>
        <taxon>Paenibacillaceae</taxon>
        <taxon>Paenibacillus</taxon>
    </lineage>
</organism>
<keyword evidence="1" id="KW-0472">Membrane</keyword>
<keyword evidence="3" id="KW-1185">Reference proteome</keyword>
<sequence>MENNQPLAYIFTAISQVGFPIVLTGYLLLRFEKKLEHLTQTISKLIDVIHKKVNGEGNDG</sequence>
<proteinExistence type="predicted"/>
<keyword evidence="1" id="KW-1133">Transmembrane helix</keyword>
<dbReference type="InterPro" id="IPR024419">
    <property type="entry name" value="YvrJ"/>
</dbReference>
<name>A0A3S8RSM7_9BACL</name>
<dbReference type="Proteomes" id="UP000273145">
    <property type="component" value="Chromosome"/>
</dbReference>
<evidence type="ECO:0000256" key="1">
    <source>
        <dbReference type="SAM" id="Phobius"/>
    </source>
</evidence>
<dbReference type="Pfam" id="PF12841">
    <property type="entry name" value="YvrJ"/>
    <property type="match status" value="1"/>
</dbReference>
<reference evidence="2 3" key="1">
    <citation type="submission" date="2018-11" db="EMBL/GenBank/DDBJ databases">
        <title>Genome sequencing of Paenibacillus lentus DSM25539(T).</title>
        <authorList>
            <person name="Kook J.-K."/>
            <person name="Park S.-N."/>
            <person name="Lim Y.K."/>
        </authorList>
    </citation>
    <scope>NUCLEOTIDE SEQUENCE [LARGE SCALE GENOMIC DNA]</scope>
    <source>
        <strain evidence="2 3">DSM 25539</strain>
    </source>
</reference>
<gene>
    <name evidence="2" type="ORF">EIM92_06850</name>
</gene>
<protein>
    <submittedName>
        <fullName evidence="2">YvrJ family protein</fullName>
    </submittedName>
</protein>
<evidence type="ECO:0000313" key="2">
    <source>
        <dbReference type="EMBL" id="AZK45958.1"/>
    </source>
</evidence>
<keyword evidence="1" id="KW-0812">Transmembrane</keyword>
<dbReference type="AlphaFoldDB" id="A0A3S8RSM7"/>
<feature type="transmembrane region" description="Helical" evidence="1">
    <location>
        <begin position="6"/>
        <end position="29"/>
    </location>
</feature>
<dbReference type="EMBL" id="CP034248">
    <property type="protein sequence ID" value="AZK45958.1"/>
    <property type="molecule type" value="Genomic_DNA"/>
</dbReference>